<reference evidence="8 9" key="1">
    <citation type="journal article" date="2020" name="Nature">
        <title>Bacterial chemolithoautotrophy via manganese oxidation.</title>
        <authorList>
            <person name="Yu H."/>
            <person name="Leadbetter J.R."/>
        </authorList>
    </citation>
    <scope>NUCLEOTIDE SEQUENCE [LARGE SCALE GENOMIC DNA]</scope>
    <source>
        <strain evidence="8 9">Mn-1</strain>
    </source>
</reference>
<dbReference type="InterPro" id="IPR001991">
    <property type="entry name" value="Na-dicarboxylate_symporter"/>
</dbReference>
<organism evidence="8 9">
    <name type="scientific">Candidatus Manganitrophus noduliformans</name>
    <dbReference type="NCBI Taxonomy" id="2606439"/>
    <lineage>
        <taxon>Bacteria</taxon>
        <taxon>Pseudomonadati</taxon>
        <taxon>Nitrospirota</taxon>
        <taxon>Nitrospiria</taxon>
        <taxon>Candidatus Troglogloeales</taxon>
        <taxon>Candidatus Manganitrophaceae</taxon>
        <taxon>Candidatus Manganitrophus</taxon>
    </lineage>
</organism>
<proteinExistence type="predicted"/>
<feature type="transmembrane region" description="Helical" evidence="7">
    <location>
        <begin position="232"/>
        <end position="258"/>
    </location>
</feature>
<dbReference type="GO" id="GO:0015293">
    <property type="term" value="F:symporter activity"/>
    <property type="evidence" value="ECO:0007669"/>
    <property type="project" value="UniProtKB-KW"/>
</dbReference>
<evidence type="ECO:0000313" key="9">
    <source>
        <dbReference type="Proteomes" id="UP000534783"/>
    </source>
</evidence>
<dbReference type="EMBL" id="VTOW01000004">
    <property type="protein sequence ID" value="NKE72908.1"/>
    <property type="molecule type" value="Genomic_DNA"/>
</dbReference>
<keyword evidence="3" id="KW-1003">Cell membrane</keyword>
<feature type="transmembrane region" description="Helical" evidence="7">
    <location>
        <begin position="162"/>
        <end position="179"/>
    </location>
</feature>
<feature type="transmembrane region" description="Helical" evidence="7">
    <location>
        <begin position="369"/>
        <end position="389"/>
    </location>
</feature>
<evidence type="ECO:0000256" key="4">
    <source>
        <dbReference type="ARBA" id="ARBA00022692"/>
    </source>
</evidence>
<evidence type="ECO:0000256" key="7">
    <source>
        <dbReference type="SAM" id="Phobius"/>
    </source>
</evidence>
<dbReference type="InterPro" id="IPR036458">
    <property type="entry name" value="Na:dicarbo_symporter_sf"/>
</dbReference>
<keyword evidence="5 7" id="KW-1133">Transmembrane helix</keyword>
<dbReference type="AlphaFoldDB" id="A0A7X6ICP3"/>
<evidence type="ECO:0000313" key="8">
    <source>
        <dbReference type="EMBL" id="NKE72908.1"/>
    </source>
</evidence>
<dbReference type="Gene3D" id="1.10.3860.10">
    <property type="entry name" value="Sodium:dicarboxylate symporter"/>
    <property type="match status" value="1"/>
</dbReference>
<evidence type="ECO:0000256" key="1">
    <source>
        <dbReference type="ARBA" id="ARBA00004651"/>
    </source>
</evidence>
<keyword evidence="6 7" id="KW-0472">Membrane</keyword>
<keyword evidence="9" id="KW-1185">Reference proteome</keyword>
<sequence>MTREKRKHSNPSAPILIGLLAGTLLGVAARGLGEGAPWFDPLVNQIVLPVGQIFLRLLFMLVIPMLFSALVVGIGGLDLLRLGRIGVRTLAYTVVVSLIAVAIGMGLVNLVRPGEGVPASLRALAASGTAPFAAKPPERSGIGLIVSMFPDNPIRAAAEGEMIGVILFSLLFGIALSMTETKGAARLRETIEGLYDVSLTLIHGVLKLAPFGVGALLFTMTARLGVDLLRPLAAYVGVVLLALSLHMFVVYSLSVRFLGGRSPRSFFRDIRAAMITAFATASSSATLPTALKVAEEELKLPRHVSRFVLTAGSAMNQNGTALFEGVTVLFLAQLFDVPLDLSQQALIMLIAVLGGIGTAGVPAGSLPVIAMILGMFGIPLEGLGLILGVDRLLDMCRTTLNVTGDLAAAVYVARGEAKDNEESGIRN</sequence>
<protein>
    <submittedName>
        <fullName evidence="8">Dicarboxylate/amino acid:cation symporter</fullName>
    </submittedName>
</protein>
<dbReference type="GO" id="GO:0005886">
    <property type="term" value="C:plasma membrane"/>
    <property type="evidence" value="ECO:0007669"/>
    <property type="project" value="UniProtKB-SubCell"/>
</dbReference>
<dbReference type="Proteomes" id="UP000534783">
    <property type="component" value="Unassembled WGS sequence"/>
</dbReference>
<feature type="transmembrane region" description="Helical" evidence="7">
    <location>
        <begin position="53"/>
        <end position="77"/>
    </location>
</feature>
<dbReference type="GO" id="GO:0006835">
    <property type="term" value="P:dicarboxylic acid transport"/>
    <property type="evidence" value="ECO:0007669"/>
    <property type="project" value="TreeGrafter"/>
</dbReference>
<feature type="transmembrane region" description="Helical" evidence="7">
    <location>
        <begin position="200"/>
        <end position="220"/>
    </location>
</feature>
<gene>
    <name evidence="8" type="ORF">MNODULE_19325</name>
</gene>
<feature type="transmembrane region" description="Helical" evidence="7">
    <location>
        <begin position="346"/>
        <end position="363"/>
    </location>
</feature>
<comment type="caution">
    <text evidence="8">The sequence shown here is derived from an EMBL/GenBank/DDBJ whole genome shotgun (WGS) entry which is preliminary data.</text>
</comment>
<dbReference type="PRINTS" id="PR00173">
    <property type="entry name" value="EDTRNSPORT"/>
</dbReference>
<comment type="subcellular location">
    <subcellularLocation>
        <location evidence="1">Cell membrane</location>
        <topology evidence="1">Multi-pass membrane protein</topology>
    </subcellularLocation>
</comment>
<evidence type="ECO:0000256" key="5">
    <source>
        <dbReference type="ARBA" id="ARBA00022989"/>
    </source>
</evidence>
<evidence type="ECO:0000256" key="3">
    <source>
        <dbReference type="ARBA" id="ARBA00022475"/>
    </source>
</evidence>
<name>A0A7X6ICP3_9BACT</name>
<evidence type="ECO:0000256" key="6">
    <source>
        <dbReference type="ARBA" id="ARBA00023136"/>
    </source>
</evidence>
<accession>A0A7X6ICP3</accession>
<dbReference type="SUPFAM" id="SSF118215">
    <property type="entry name" value="Proton glutamate symport protein"/>
    <property type="match status" value="1"/>
</dbReference>
<keyword evidence="4 7" id="KW-0812">Transmembrane</keyword>
<dbReference type="RefSeq" id="WP_168062844.1">
    <property type="nucleotide sequence ID" value="NZ_VTOW01000004.1"/>
</dbReference>
<feature type="transmembrane region" description="Helical" evidence="7">
    <location>
        <begin position="89"/>
        <end position="111"/>
    </location>
</feature>
<keyword evidence="2" id="KW-0813">Transport</keyword>
<dbReference type="PANTHER" id="PTHR42865:SF7">
    <property type="entry name" value="PROTON_GLUTAMATE-ASPARTATE SYMPORTER"/>
    <property type="match status" value="1"/>
</dbReference>
<dbReference type="Pfam" id="PF00375">
    <property type="entry name" value="SDF"/>
    <property type="match status" value="1"/>
</dbReference>
<evidence type="ECO:0000256" key="2">
    <source>
        <dbReference type="ARBA" id="ARBA00022448"/>
    </source>
</evidence>
<dbReference type="PANTHER" id="PTHR42865">
    <property type="entry name" value="PROTON/GLUTAMATE-ASPARTATE SYMPORTER"/>
    <property type="match status" value="1"/>
</dbReference>